<feature type="signal peptide" evidence="1">
    <location>
        <begin position="1"/>
        <end position="20"/>
    </location>
</feature>
<dbReference type="SUPFAM" id="SSF52096">
    <property type="entry name" value="ClpP/crotonase"/>
    <property type="match status" value="1"/>
</dbReference>
<reference evidence="4" key="1">
    <citation type="journal article" date="2019" name="Int. J. Syst. Evol. Microbiol.">
        <title>The Global Catalogue of Microorganisms (GCM) 10K type strain sequencing project: providing services to taxonomists for standard genome sequencing and annotation.</title>
        <authorList>
            <consortium name="The Broad Institute Genomics Platform"/>
            <consortium name="The Broad Institute Genome Sequencing Center for Infectious Disease"/>
            <person name="Wu L."/>
            <person name="Ma J."/>
        </authorList>
    </citation>
    <scope>NUCLEOTIDE SEQUENCE [LARGE SCALE GENOMIC DNA]</scope>
    <source>
        <strain evidence="4">KCTC 23299</strain>
    </source>
</reference>
<evidence type="ECO:0000313" key="3">
    <source>
        <dbReference type="EMBL" id="MFD2921303.1"/>
    </source>
</evidence>
<proteinExistence type="predicted"/>
<dbReference type="SMART" id="SM00245">
    <property type="entry name" value="TSPc"/>
    <property type="match status" value="1"/>
</dbReference>
<feature type="domain" description="Tail specific protease" evidence="2">
    <location>
        <begin position="236"/>
        <end position="405"/>
    </location>
</feature>
<sequence length="423" mass="48227">MKNILLSITCFLLAALGLKAQRSVYQVDLAALKAVIEKTKSYKAQIKGAKKTAYQDLYNRLLADTITDVNSYQYFYNLAQLLFPIRDNHIAFYQQADDRPFRSKASIDSFVQTSTFHNYPSYNINIDSLQQALAVKPAHKVEGIYHYGKFYTIGLFRVKEKEYVGIILDSELNFWEKGQVAVHLYEQDTYHYKAIYAHPYTKNFNLDPIEKYTNGSLINSSFKRSFFGGTYTKNLPGTDFVNLVRGDSKFNLKQATNDIQYLLIQSFQANSKTSKLSKNFYDSIKTALVAPYLILDLRNNEGGAEKESNKYYKLLQQYAKKGKIYVLVNNGTISEAEILLLKLKKLKNVVVLGQTTKGMLAYGSNYGNTITLPSQQFSVYATDMKNGASLLPYEDYGIKPDHYLSPDIDWQQQTTQLIKTGKP</sequence>
<evidence type="ECO:0000313" key="4">
    <source>
        <dbReference type="Proteomes" id="UP001597511"/>
    </source>
</evidence>
<gene>
    <name evidence="3" type="ORF">ACFS6H_16370</name>
</gene>
<dbReference type="Pfam" id="PF03572">
    <property type="entry name" value="Peptidase_S41"/>
    <property type="match status" value="1"/>
</dbReference>
<organism evidence="3 4">
    <name type="scientific">Terrimonas rubra</name>
    <dbReference type="NCBI Taxonomy" id="1035890"/>
    <lineage>
        <taxon>Bacteria</taxon>
        <taxon>Pseudomonadati</taxon>
        <taxon>Bacteroidota</taxon>
        <taxon>Chitinophagia</taxon>
        <taxon>Chitinophagales</taxon>
        <taxon>Chitinophagaceae</taxon>
        <taxon>Terrimonas</taxon>
    </lineage>
</organism>
<keyword evidence="4" id="KW-1185">Reference proteome</keyword>
<dbReference type="InterPro" id="IPR029045">
    <property type="entry name" value="ClpP/crotonase-like_dom_sf"/>
</dbReference>
<evidence type="ECO:0000256" key="1">
    <source>
        <dbReference type="SAM" id="SignalP"/>
    </source>
</evidence>
<dbReference type="RefSeq" id="WP_386101340.1">
    <property type="nucleotide sequence ID" value="NZ_JBHUOZ010000003.1"/>
</dbReference>
<comment type="caution">
    <text evidence="3">The sequence shown here is derived from an EMBL/GenBank/DDBJ whole genome shotgun (WGS) entry which is preliminary data.</text>
</comment>
<feature type="chain" id="PRO_5045104870" evidence="1">
    <location>
        <begin position="21"/>
        <end position="423"/>
    </location>
</feature>
<dbReference type="PANTHER" id="PTHR32060">
    <property type="entry name" value="TAIL-SPECIFIC PROTEASE"/>
    <property type="match status" value="1"/>
</dbReference>
<dbReference type="PANTHER" id="PTHR32060:SF30">
    <property type="entry name" value="CARBOXY-TERMINAL PROCESSING PROTEASE CTPA"/>
    <property type="match status" value="1"/>
</dbReference>
<accession>A0ABW6AAR5</accession>
<keyword evidence="1" id="KW-0732">Signal</keyword>
<protein>
    <submittedName>
        <fullName evidence="3">S41 family peptidase</fullName>
    </submittedName>
</protein>
<dbReference type="Proteomes" id="UP001597511">
    <property type="component" value="Unassembled WGS sequence"/>
</dbReference>
<evidence type="ECO:0000259" key="2">
    <source>
        <dbReference type="SMART" id="SM00245"/>
    </source>
</evidence>
<name>A0ABW6AAR5_9BACT</name>
<dbReference type="EMBL" id="JBHUOZ010000003">
    <property type="protein sequence ID" value="MFD2921303.1"/>
    <property type="molecule type" value="Genomic_DNA"/>
</dbReference>
<dbReference type="InterPro" id="IPR005151">
    <property type="entry name" value="Tail-specific_protease"/>
</dbReference>
<dbReference type="Gene3D" id="3.90.226.10">
    <property type="entry name" value="2-enoyl-CoA Hydratase, Chain A, domain 1"/>
    <property type="match status" value="1"/>
</dbReference>